<feature type="non-terminal residue" evidence="1">
    <location>
        <position position="252"/>
    </location>
</feature>
<gene>
    <name evidence="1" type="ORF">B1A_19898</name>
</gene>
<dbReference type="GO" id="GO:0016853">
    <property type="term" value="F:isomerase activity"/>
    <property type="evidence" value="ECO:0007669"/>
    <property type="project" value="UniProtKB-KW"/>
</dbReference>
<protein>
    <submittedName>
        <fullName evidence="1">Enoyl-CoA hydratase/isomerase</fullName>
    </submittedName>
</protein>
<reference evidence="1" key="2">
    <citation type="journal article" date="2014" name="ISME J.">
        <title>Microbial stratification in low pH oxic and suboxic macroscopic growths along an acid mine drainage.</title>
        <authorList>
            <person name="Mendez-Garcia C."/>
            <person name="Mesa V."/>
            <person name="Sprenger R.R."/>
            <person name="Richter M."/>
            <person name="Diez M.S."/>
            <person name="Solano J."/>
            <person name="Bargiela R."/>
            <person name="Golyshina O.V."/>
            <person name="Manteca A."/>
            <person name="Ramos J.L."/>
            <person name="Gallego J.R."/>
            <person name="Llorente I."/>
            <person name="Martins Dos Santos V.A."/>
            <person name="Jensen O.N."/>
            <person name="Pelaez A.I."/>
            <person name="Sanchez J."/>
            <person name="Ferrer M."/>
        </authorList>
    </citation>
    <scope>NUCLEOTIDE SEQUENCE</scope>
</reference>
<dbReference type="AlphaFoldDB" id="T0Y8N4"/>
<name>T0Y8N4_9ZZZZ</name>
<dbReference type="PANTHER" id="PTHR43459:SF1">
    <property type="entry name" value="EG:BACN32G11.4 PROTEIN"/>
    <property type="match status" value="1"/>
</dbReference>
<dbReference type="Gene3D" id="3.90.226.10">
    <property type="entry name" value="2-enoyl-CoA Hydratase, Chain A, domain 1"/>
    <property type="match status" value="1"/>
</dbReference>
<dbReference type="SUPFAM" id="SSF52096">
    <property type="entry name" value="ClpP/crotonase"/>
    <property type="match status" value="1"/>
</dbReference>
<reference evidence="1" key="1">
    <citation type="submission" date="2013-08" db="EMBL/GenBank/DDBJ databases">
        <authorList>
            <person name="Mendez C."/>
            <person name="Richter M."/>
            <person name="Ferrer M."/>
            <person name="Sanchez J."/>
        </authorList>
    </citation>
    <scope>NUCLEOTIDE SEQUENCE</scope>
</reference>
<comment type="caution">
    <text evidence="1">The sequence shown here is derived from an EMBL/GenBank/DDBJ whole genome shotgun (WGS) entry which is preliminary data.</text>
</comment>
<dbReference type="InterPro" id="IPR029045">
    <property type="entry name" value="ClpP/crotonase-like_dom_sf"/>
</dbReference>
<dbReference type="EMBL" id="AUZX01014682">
    <property type="protein sequence ID" value="EQD31521.1"/>
    <property type="molecule type" value="Genomic_DNA"/>
</dbReference>
<dbReference type="Pfam" id="PF00378">
    <property type="entry name" value="ECH_1"/>
    <property type="match status" value="1"/>
</dbReference>
<accession>T0Y8N4</accession>
<sequence length="252" mass="26945">MIFPTVPAFRMASDSPVRVERTESVLTLTIDRPGRLNALDVPSFRRLRLELEAAALDRSLRCVLLTGAGTAFCAGGDVAVMEEHRAQGTLDRLFHELTGEQELSVRTIMNMPKPVVAALPGVAAGGGLSLALACDWRIASEAALLVPAFPQLGAVPDGGLTYLLPHYLGTGGAQELLFQNARLSAESARSLGLVHEICPPAGLAARALERARQLSEGPTQEYGNLKQLMLSAFSQSLDSQMVLERRFAVEAA</sequence>
<dbReference type="CDD" id="cd06558">
    <property type="entry name" value="crotonase-like"/>
    <property type="match status" value="1"/>
</dbReference>
<dbReference type="PANTHER" id="PTHR43459">
    <property type="entry name" value="ENOYL-COA HYDRATASE"/>
    <property type="match status" value="1"/>
</dbReference>
<evidence type="ECO:0000313" key="1">
    <source>
        <dbReference type="EMBL" id="EQD31521.1"/>
    </source>
</evidence>
<proteinExistence type="predicted"/>
<keyword evidence="1" id="KW-0413">Isomerase</keyword>
<organism evidence="1">
    <name type="scientific">mine drainage metagenome</name>
    <dbReference type="NCBI Taxonomy" id="410659"/>
    <lineage>
        <taxon>unclassified sequences</taxon>
        <taxon>metagenomes</taxon>
        <taxon>ecological metagenomes</taxon>
    </lineage>
</organism>
<dbReference type="InterPro" id="IPR001753">
    <property type="entry name" value="Enoyl-CoA_hydra/iso"/>
</dbReference>